<reference evidence="1" key="3">
    <citation type="submission" date="2025-09" db="UniProtKB">
        <authorList>
            <consortium name="Ensembl"/>
        </authorList>
    </citation>
    <scope>IDENTIFICATION</scope>
</reference>
<name>A0A7N9CNM7_MACFA</name>
<dbReference type="AlphaFoldDB" id="A0A7N9CNM7"/>
<reference evidence="1" key="2">
    <citation type="submission" date="2025-08" db="UniProtKB">
        <authorList>
            <consortium name="Ensembl"/>
        </authorList>
    </citation>
    <scope>IDENTIFICATION</scope>
</reference>
<dbReference type="Proteomes" id="UP000233100">
    <property type="component" value="Chromosome 3"/>
</dbReference>
<keyword evidence="2" id="KW-1185">Reference proteome</keyword>
<sequence>GVFSKKSHFQCLYLCLATDNVSRLRVHVQVCYIAILIPSCCTVPSSSSPPSLSTFSSA</sequence>
<protein>
    <submittedName>
        <fullName evidence="1">Uncharacterized protein</fullName>
    </submittedName>
</protein>
<evidence type="ECO:0000313" key="2">
    <source>
        <dbReference type="Proteomes" id="UP000233100"/>
    </source>
</evidence>
<dbReference type="Ensembl" id="ENSMFAT00000099962.1">
    <property type="protein sequence ID" value="ENSMFAP00000053212.1"/>
    <property type="gene ID" value="ENSMFAG00000054128.1"/>
</dbReference>
<evidence type="ECO:0000313" key="1">
    <source>
        <dbReference type="Ensembl" id="ENSMFAP00000053212.1"/>
    </source>
</evidence>
<reference evidence="1 2" key="1">
    <citation type="submission" date="2013-03" db="EMBL/GenBank/DDBJ databases">
        <authorList>
            <person name="Warren W."/>
            <person name="Wilson R.K."/>
        </authorList>
    </citation>
    <scope>NUCLEOTIDE SEQUENCE</scope>
</reference>
<proteinExistence type="predicted"/>
<accession>A0A7N9CNM7</accession>
<organism evidence="1 2">
    <name type="scientific">Macaca fascicularis</name>
    <name type="common">Crab-eating macaque</name>
    <name type="synonym">Cynomolgus monkey</name>
    <dbReference type="NCBI Taxonomy" id="9541"/>
    <lineage>
        <taxon>Eukaryota</taxon>
        <taxon>Metazoa</taxon>
        <taxon>Chordata</taxon>
        <taxon>Craniata</taxon>
        <taxon>Vertebrata</taxon>
        <taxon>Euteleostomi</taxon>
        <taxon>Mammalia</taxon>
        <taxon>Eutheria</taxon>
        <taxon>Euarchontoglires</taxon>
        <taxon>Primates</taxon>
        <taxon>Haplorrhini</taxon>
        <taxon>Catarrhini</taxon>
        <taxon>Cercopithecidae</taxon>
        <taxon>Cercopithecinae</taxon>
        <taxon>Macaca</taxon>
    </lineage>
</organism>